<evidence type="ECO:0000256" key="2">
    <source>
        <dbReference type="SAM" id="Phobius"/>
    </source>
</evidence>
<name>A0A9X1MSM2_9BACT</name>
<feature type="compositionally biased region" description="Acidic residues" evidence="1">
    <location>
        <begin position="174"/>
        <end position="189"/>
    </location>
</feature>
<organism evidence="3 4">
    <name type="scientific">Blastopirellula sediminis</name>
    <dbReference type="NCBI Taxonomy" id="2894196"/>
    <lineage>
        <taxon>Bacteria</taxon>
        <taxon>Pseudomonadati</taxon>
        <taxon>Planctomycetota</taxon>
        <taxon>Planctomycetia</taxon>
        <taxon>Pirellulales</taxon>
        <taxon>Pirellulaceae</taxon>
        <taxon>Blastopirellula</taxon>
    </lineage>
</organism>
<feature type="region of interest" description="Disordered" evidence="1">
    <location>
        <begin position="169"/>
        <end position="196"/>
    </location>
</feature>
<evidence type="ECO:0000313" key="4">
    <source>
        <dbReference type="Proteomes" id="UP001139103"/>
    </source>
</evidence>
<keyword evidence="2" id="KW-1133">Transmembrane helix</keyword>
<reference evidence="3" key="1">
    <citation type="submission" date="2021-11" db="EMBL/GenBank/DDBJ databases">
        <title>Genome sequence.</title>
        <authorList>
            <person name="Sun Q."/>
        </authorList>
    </citation>
    <scope>NUCLEOTIDE SEQUENCE</scope>
    <source>
        <strain evidence="3">JC732</strain>
    </source>
</reference>
<dbReference type="RefSeq" id="WP_230223225.1">
    <property type="nucleotide sequence ID" value="NZ_JAJKFT010000010.1"/>
</dbReference>
<dbReference type="Proteomes" id="UP001139103">
    <property type="component" value="Unassembled WGS sequence"/>
</dbReference>
<accession>A0A9X1MSM2</accession>
<sequence>MSDASSGNRNAYRIQDNSLGLAGFIVSVFGILTCGILSPIGLLLSIFGAFKQPRGLAILGIVNGVIGSIGLLIVGSFFAVGLLGLSAVADAVDKARRVQQASNLVCDFAEENERLPTVAEAQTLFAEIDPSGDRLRYEPGEAGNFTVVEAGSDNEFDTFDDLDLEENAFAPKENDEDSPIFDEAEDSGELMDKPAE</sequence>
<gene>
    <name evidence="3" type="ORF">LOC68_23355</name>
</gene>
<keyword evidence="2" id="KW-0812">Transmembrane</keyword>
<dbReference type="AlphaFoldDB" id="A0A9X1MSM2"/>
<protein>
    <submittedName>
        <fullName evidence="3">DUF4190 domain-containing protein</fullName>
    </submittedName>
</protein>
<dbReference type="EMBL" id="JAJKFT010000010">
    <property type="protein sequence ID" value="MCC9631342.1"/>
    <property type="molecule type" value="Genomic_DNA"/>
</dbReference>
<comment type="caution">
    <text evidence="3">The sequence shown here is derived from an EMBL/GenBank/DDBJ whole genome shotgun (WGS) entry which is preliminary data.</text>
</comment>
<evidence type="ECO:0000313" key="3">
    <source>
        <dbReference type="EMBL" id="MCC9631342.1"/>
    </source>
</evidence>
<feature type="transmembrane region" description="Helical" evidence="2">
    <location>
        <begin position="21"/>
        <end position="50"/>
    </location>
</feature>
<proteinExistence type="predicted"/>
<keyword evidence="2" id="KW-0472">Membrane</keyword>
<keyword evidence="4" id="KW-1185">Reference proteome</keyword>
<evidence type="ECO:0000256" key="1">
    <source>
        <dbReference type="SAM" id="MobiDB-lite"/>
    </source>
</evidence>
<feature type="transmembrane region" description="Helical" evidence="2">
    <location>
        <begin position="56"/>
        <end position="89"/>
    </location>
</feature>